<dbReference type="NCBIfam" id="TIGR01547">
    <property type="entry name" value="phage_term_2"/>
    <property type="match status" value="1"/>
</dbReference>
<feature type="domain" description="Phage terminase large subunit N-terminal" evidence="1">
    <location>
        <begin position="28"/>
        <end position="235"/>
    </location>
</feature>
<dbReference type="InterPro" id="IPR035412">
    <property type="entry name" value="Terminase_L_N"/>
</dbReference>
<feature type="domain" description="Phage terminase large subunit C-terminal" evidence="2">
    <location>
        <begin position="273"/>
        <end position="428"/>
    </location>
</feature>
<evidence type="ECO:0000259" key="2">
    <source>
        <dbReference type="Pfam" id="PF17288"/>
    </source>
</evidence>
<dbReference type="Pfam" id="PF17288">
    <property type="entry name" value="Terminase_3C"/>
    <property type="match status" value="1"/>
</dbReference>
<dbReference type="EMBL" id="PYLP01000006">
    <property type="protein sequence ID" value="PST40546.1"/>
    <property type="molecule type" value="Genomic_DNA"/>
</dbReference>
<dbReference type="Gene3D" id="3.40.50.300">
    <property type="entry name" value="P-loop containing nucleotide triphosphate hydrolases"/>
    <property type="match status" value="1"/>
</dbReference>
<accession>A0A2T3FZ43</accession>
<dbReference type="InterPro" id="IPR027417">
    <property type="entry name" value="P-loop_NTPase"/>
</dbReference>
<dbReference type="Pfam" id="PF04466">
    <property type="entry name" value="Terminase_3"/>
    <property type="match status" value="1"/>
</dbReference>
<sequence length="446" mass="52070">MTCQKTVKLSDILIPKYYDTFNDISYLHKIFTSGRAGTKSSRGAIRAVYKIVSDSSCSVVIMRKFHNKLKKTVFKETLRAITRLGLDKKDFKITVSPMEIKYKPNGNTIYFTGNDSIDDTKGMIDEEKPIKLVEVDELTEFFDKGDGEDELVNIMATFVRGNDDEFCMEYYFNPPKNDKSPVMQWVHKMEQRPDCIRVHNDYRDVPIEWLGKKLIQEAENMKAADEKMYEWLWLGLCTGLDELVYYMFNEDVHVKEPTKEDIKNIRFIVCGVDYGQMNATTYQFFGMDFKNKCIRGIDEFYHSGRESGKQKSPSEYALEFKKKKEEIEAYTKKKVLYVYIDPSAKGLAEEIKRTCPGINIIDANNTVKLGITRVQKLMALGHLFFSPKQRHLIEEEYLYSYDKDLLDKGKEEVIKDHDHCMDAKRYAVMGLWKYIKQLLPLLEKEE</sequence>
<proteinExistence type="predicted"/>
<dbReference type="PANTHER" id="PTHR39184:SF1">
    <property type="entry name" value="PBSX PHAGE TERMINASE LARGE SUBUNIT"/>
    <property type="match status" value="1"/>
</dbReference>
<evidence type="ECO:0000313" key="3">
    <source>
        <dbReference type="EMBL" id="PST40546.1"/>
    </source>
</evidence>
<dbReference type="PANTHER" id="PTHR39184">
    <property type="match status" value="1"/>
</dbReference>
<organism evidence="3 4">
    <name type="scientific">Faecalibacillus faecis</name>
    <dbReference type="NCBI Taxonomy" id="1982628"/>
    <lineage>
        <taxon>Bacteria</taxon>
        <taxon>Bacillati</taxon>
        <taxon>Bacillota</taxon>
        <taxon>Erysipelotrichia</taxon>
        <taxon>Erysipelotrichales</taxon>
        <taxon>Coprobacillaceae</taxon>
        <taxon>Faecalibacillus</taxon>
    </lineage>
</organism>
<keyword evidence="4" id="KW-1185">Reference proteome</keyword>
<dbReference type="InterPro" id="IPR052380">
    <property type="entry name" value="Viral_DNA_packaging_terminase"/>
</dbReference>
<dbReference type="InterPro" id="IPR035413">
    <property type="entry name" value="Terminase_L_C"/>
</dbReference>
<dbReference type="Proteomes" id="UP000241201">
    <property type="component" value="Unassembled WGS sequence"/>
</dbReference>
<name>A0A2T3FZ43_9FIRM</name>
<evidence type="ECO:0000313" key="4">
    <source>
        <dbReference type="Proteomes" id="UP000241201"/>
    </source>
</evidence>
<dbReference type="InterPro" id="IPR006437">
    <property type="entry name" value="Phage_terminase_lsu"/>
</dbReference>
<gene>
    <name evidence="3" type="ORF">C7U55_06435</name>
</gene>
<protein>
    <submittedName>
        <fullName evidence="3">PBSX family phage terminase large subunit</fullName>
    </submittedName>
</protein>
<comment type="caution">
    <text evidence="3">The sequence shown here is derived from an EMBL/GenBank/DDBJ whole genome shotgun (WGS) entry which is preliminary data.</text>
</comment>
<reference evidence="4" key="1">
    <citation type="submission" date="2018-03" db="EMBL/GenBank/DDBJ databases">
        <title>Lachnoclostridium SNUG30370 gen.nov., sp.nov., isolated from human faeces.</title>
        <authorList>
            <person name="Seo B."/>
            <person name="Jeon K."/>
            <person name="Ko G."/>
        </authorList>
    </citation>
    <scope>NUCLEOTIDE SEQUENCE [LARGE SCALE GENOMIC DNA]</scope>
    <source>
        <strain evidence="4">SNUG30370</strain>
    </source>
</reference>
<dbReference type="RefSeq" id="WP_106987853.1">
    <property type="nucleotide sequence ID" value="NZ_PYLP01000006.1"/>
</dbReference>
<dbReference type="Gene3D" id="3.30.420.280">
    <property type="match status" value="1"/>
</dbReference>
<dbReference type="GeneID" id="77470726"/>
<dbReference type="AlphaFoldDB" id="A0A2T3FZ43"/>
<evidence type="ECO:0000259" key="1">
    <source>
        <dbReference type="Pfam" id="PF04466"/>
    </source>
</evidence>